<gene>
    <name evidence="12" type="ORF">D5281_15170</name>
</gene>
<keyword evidence="2 10" id="KW-0732">Signal</keyword>
<accession>A0A9X5GT73</accession>
<feature type="chain" id="PRO_5040953616" evidence="10">
    <location>
        <begin position="29"/>
        <end position="490"/>
    </location>
</feature>
<name>A0A9X5GT73_9FIRM</name>
<dbReference type="PANTHER" id="PTHR21581:SF11">
    <property type="entry name" value="D-ALANYL-D-ALANINE CARBOXYPEPTIDASE DACA"/>
    <property type="match status" value="1"/>
</dbReference>
<dbReference type="InterPro" id="IPR018044">
    <property type="entry name" value="Peptidase_S11"/>
</dbReference>
<dbReference type="GO" id="GO:0006508">
    <property type="term" value="P:proteolysis"/>
    <property type="evidence" value="ECO:0007669"/>
    <property type="project" value="InterPro"/>
</dbReference>
<feature type="signal peptide" evidence="10">
    <location>
        <begin position="1"/>
        <end position="28"/>
    </location>
</feature>
<dbReference type="SUPFAM" id="SSF56601">
    <property type="entry name" value="beta-lactamase/transpeptidase-like"/>
    <property type="match status" value="1"/>
</dbReference>
<feature type="domain" description="Peptidase S11 D-alanyl-D-alanine carboxypeptidase A N-terminal" evidence="11">
    <location>
        <begin position="191"/>
        <end position="425"/>
    </location>
</feature>
<comment type="similarity">
    <text evidence="1 9">Belongs to the peptidase S11 family.</text>
</comment>
<keyword evidence="5" id="KW-0573">Peptidoglycan synthesis</keyword>
<dbReference type="InterPro" id="IPR012338">
    <property type="entry name" value="Beta-lactam/transpept-like"/>
</dbReference>
<comment type="caution">
    <text evidence="12">The sequence shown here is derived from an EMBL/GenBank/DDBJ whole genome shotgun (WGS) entry which is preliminary data.</text>
</comment>
<keyword evidence="4" id="KW-0133">Cell shape</keyword>
<evidence type="ECO:0000313" key="12">
    <source>
        <dbReference type="EMBL" id="NBJ93894.1"/>
    </source>
</evidence>
<keyword evidence="3" id="KW-0378">Hydrolase</keyword>
<evidence type="ECO:0000256" key="1">
    <source>
        <dbReference type="ARBA" id="ARBA00007164"/>
    </source>
</evidence>
<dbReference type="PRINTS" id="PR00725">
    <property type="entry name" value="DADACBPTASE1"/>
</dbReference>
<dbReference type="Gene3D" id="3.40.710.10">
    <property type="entry name" value="DD-peptidase/beta-lactamase superfamily"/>
    <property type="match status" value="1"/>
</dbReference>
<feature type="active site" description="Proton acceptor" evidence="7">
    <location>
        <position position="219"/>
    </location>
</feature>
<proteinExistence type="inferred from homology"/>
<evidence type="ECO:0000256" key="6">
    <source>
        <dbReference type="ARBA" id="ARBA00023316"/>
    </source>
</evidence>
<keyword evidence="12" id="KW-0121">Carboxypeptidase</keyword>
<dbReference type="RefSeq" id="WP_160560943.1">
    <property type="nucleotide sequence ID" value="NZ_QZDT01000026.1"/>
</dbReference>
<feature type="active site" evidence="7">
    <location>
        <position position="279"/>
    </location>
</feature>
<evidence type="ECO:0000313" key="13">
    <source>
        <dbReference type="Proteomes" id="UP001154420"/>
    </source>
</evidence>
<dbReference type="AlphaFoldDB" id="A0A9X5GT73"/>
<dbReference type="InterPro" id="IPR001967">
    <property type="entry name" value="Peptidase_S11_N"/>
</dbReference>
<dbReference type="EMBL" id="QZDT01000026">
    <property type="protein sequence ID" value="NBJ93894.1"/>
    <property type="molecule type" value="Genomic_DNA"/>
</dbReference>
<dbReference type="GO" id="GO:0009252">
    <property type="term" value="P:peptidoglycan biosynthetic process"/>
    <property type="evidence" value="ECO:0007669"/>
    <property type="project" value="UniProtKB-KW"/>
</dbReference>
<evidence type="ECO:0000256" key="7">
    <source>
        <dbReference type="PIRSR" id="PIRSR618044-1"/>
    </source>
</evidence>
<sequence length="490" mass="53187">MKKILQKISAFILSVILVCSMLPIGASANYEIPGTCQVQTDTGAVCTVKTLDYSYDYNTYLSLRDIAMLLKETDKAFSLEITSNAVSLHPGNVYMPIGVENIPWEDDENPDISLRRNEFKVEEETVFYYTLIMKLPSGDYDCFMTAVDLALILDVDITGSVTGSLEIHTQEPFRISPAALEEAGYFYGVNSVLVGDATTGEIYYRYQSDLSYPIASISKLMTCLLTMDAISAGQIGLNEPVIISDAVQSLSRSGDGVISLEAGEQITVRELLLGALLPSSNECALCLAERIAGSEEAFVQMMNQTAQDLGLSQAIFFNSNGLPSYAEDVIPAKRQNSMSAEDMFRLVSHLLKVYPQITDMTSLEKATLESLDLEVRNTNPLLQNLPQVTGLKTGTTNKAGACLVTTLTADDGTMEHDLVVVVLGTEDSMERGRVSGLLARYALDAFDTGMEKPEDGGTVRTYGNLPTHAEAAVDWVIRTARKGTANGADG</sequence>
<feature type="binding site" evidence="8">
    <location>
        <position position="392"/>
    </location>
    <ligand>
        <name>substrate</name>
    </ligand>
</feature>
<evidence type="ECO:0000256" key="8">
    <source>
        <dbReference type="PIRSR" id="PIRSR618044-2"/>
    </source>
</evidence>
<feature type="active site" description="Acyl-ester intermediate" evidence="7">
    <location>
        <position position="216"/>
    </location>
</feature>
<keyword evidence="6" id="KW-0961">Cell wall biogenesis/degradation</keyword>
<keyword evidence="12" id="KW-0645">Protease</keyword>
<dbReference type="PANTHER" id="PTHR21581">
    <property type="entry name" value="D-ALANYL-D-ALANINE CARBOXYPEPTIDASE"/>
    <property type="match status" value="1"/>
</dbReference>
<dbReference type="GO" id="GO:0008360">
    <property type="term" value="P:regulation of cell shape"/>
    <property type="evidence" value="ECO:0007669"/>
    <property type="project" value="UniProtKB-KW"/>
</dbReference>
<keyword evidence="13" id="KW-1185">Reference proteome</keyword>
<dbReference type="OrthoDB" id="9791132at2"/>
<dbReference type="Proteomes" id="UP001154420">
    <property type="component" value="Unassembled WGS sequence"/>
</dbReference>
<evidence type="ECO:0000256" key="2">
    <source>
        <dbReference type="ARBA" id="ARBA00022729"/>
    </source>
</evidence>
<protein>
    <submittedName>
        <fullName evidence="12">D-alanyl-D-alanine carboxypeptidase</fullName>
    </submittedName>
</protein>
<evidence type="ECO:0000256" key="5">
    <source>
        <dbReference type="ARBA" id="ARBA00022984"/>
    </source>
</evidence>
<evidence type="ECO:0000259" key="11">
    <source>
        <dbReference type="Pfam" id="PF00768"/>
    </source>
</evidence>
<dbReference type="GO" id="GO:0071555">
    <property type="term" value="P:cell wall organization"/>
    <property type="evidence" value="ECO:0007669"/>
    <property type="project" value="UniProtKB-KW"/>
</dbReference>
<reference evidence="12" key="1">
    <citation type="submission" date="2018-09" db="EMBL/GenBank/DDBJ databases">
        <title>Murine metabolic-syndrome-specific gut microbial biobank.</title>
        <authorList>
            <person name="Liu C."/>
        </authorList>
    </citation>
    <scope>NUCLEOTIDE SEQUENCE</scope>
    <source>
        <strain evidence="12">D42-62</strain>
    </source>
</reference>
<dbReference type="Pfam" id="PF00768">
    <property type="entry name" value="Peptidase_S11"/>
    <property type="match status" value="1"/>
</dbReference>
<evidence type="ECO:0000256" key="3">
    <source>
        <dbReference type="ARBA" id="ARBA00022801"/>
    </source>
</evidence>
<dbReference type="GO" id="GO:0009002">
    <property type="term" value="F:serine-type D-Ala-D-Ala carboxypeptidase activity"/>
    <property type="evidence" value="ECO:0007669"/>
    <property type="project" value="InterPro"/>
</dbReference>
<evidence type="ECO:0000256" key="9">
    <source>
        <dbReference type="RuleBase" id="RU004016"/>
    </source>
</evidence>
<organism evidence="12 13">
    <name type="scientific">Parablautia muri</name>
    <dbReference type="NCBI Taxonomy" id="2320879"/>
    <lineage>
        <taxon>Bacteria</taxon>
        <taxon>Bacillati</taxon>
        <taxon>Bacillota</taxon>
        <taxon>Clostridia</taxon>
        <taxon>Lachnospirales</taxon>
        <taxon>Lachnospiraceae</taxon>
        <taxon>Parablautia</taxon>
    </lineage>
</organism>
<evidence type="ECO:0000256" key="4">
    <source>
        <dbReference type="ARBA" id="ARBA00022960"/>
    </source>
</evidence>
<evidence type="ECO:0000256" key="10">
    <source>
        <dbReference type="SAM" id="SignalP"/>
    </source>
</evidence>